<dbReference type="PROSITE" id="PS50088">
    <property type="entry name" value="ANK_REPEAT"/>
    <property type="match status" value="2"/>
</dbReference>
<evidence type="ECO:0000256" key="1">
    <source>
        <dbReference type="ARBA" id="ARBA00022737"/>
    </source>
</evidence>
<dbReference type="STRING" id="199890.A0A182PJA4"/>
<protein>
    <submittedName>
        <fullName evidence="4">Uncharacterized protein</fullName>
    </submittedName>
</protein>
<dbReference type="PROSITE" id="PS50297">
    <property type="entry name" value="ANK_REP_REGION"/>
    <property type="match status" value="1"/>
</dbReference>
<reference evidence="4" key="2">
    <citation type="submission" date="2020-05" db="UniProtKB">
        <authorList>
            <consortium name="EnsemblMetazoa"/>
        </authorList>
    </citation>
    <scope>IDENTIFICATION</scope>
    <source>
        <strain evidence="4">Epiroticus2</strain>
    </source>
</reference>
<dbReference type="InterPro" id="IPR036770">
    <property type="entry name" value="Ankyrin_rpt-contain_sf"/>
</dbReference>
<evidence type="ECO:0000313" key="5">
    <source>
        <dbReference type="Proteomes" id="UP000075885"/>
    </source>
</evidence>
<keyword evidence="2 3" id="KW-0040">ANK repeat</keyword>
<reference evidence="5" key="1">
    <citation type="submission" date="2013-03" db="EMBL/GenBank/DDBJ databases">
        <title>The Genome Sequence of Anopheles epiroticus epiroticus2.</title>
        <authorList>
            <consortium name="The Broad Institute Genomics Platform"/>
            <person name="Neafsey D.E."/>
            <person name="Howell P."/>
            <person name="Walker B."/>
            <person name="Young S.K."/>
            <person name="Zeng Q."/>
            <person name="Gargeya S."/>
            <person name="Fitzgerald M."/>
            <person name="Haas B."/>
            <person name="Abouelleil A."/>
            <person name="Allen A.W."/>
            <person name="Alvarado L."/>
            <person name="Arachchi H.M."/>
            <person name="Berlin A.M."/>
            <person name="Chapman S.B."/>
            <person name="Gainer-Dewar J."/>
            <person name="Goldberg J."/>
            <person name="Griggs A."/>
            <person name="Gujja S."/>
            <person name="Hansen M."/>
            <person name="Howarth C."/>
            <person name="Imamovic A."/>
            <person name="Ireland A."/>
            <person name="Larimer J."/>
            <person name="McCowan C."/>
            <person name="Murphy C."/>
            <person name="Pearson M."/>
            <person name="Poon T.W."/>
            <person name="Priest M."/>
            <person name="Roberts A."/>
            <person name="Saif S."/>
            <person name="Shea T."/>
            <person name="Sisk P."/>
            <person name="Sykes S."/>
            <person name="Wortman J."/>
            <person name="Nusbaum C."/>
            <person name="Birren B."/>
        </authorList>
    </citation>
    <scope>NUCLEOTIDE SEQUENCE [LARGE SCALE GENOMIC DNA]</scope>
    <source>
        <strain evidence="5">Epiroticus2</strain>
    </source>
</reference>
<dbReference type="PANTHER" id="PTHR24198:SF165">
    <property type="entry name" value="ANKYRIN REPEAT-CONTAINING PROTEIN-RELATED"/>
    <property type="match status" value="1"/>
</dbReference>
<feature type="repeat" description="ANK" evidence="3">
    <location>
        <begin position="1715"/>
        <end position="1742"/>
    </location>
</feature>
<dbReference type="Proteomes" id="UP000075885">
    <property type="component" value="Unassembled WGS sequence"/>
</dbReference>
<accession>A0A182PJA4</accession>
<dbReference type="Pfam" id="PF12796">
    <property type="entry name" value="Ank_2"/>
    <property type="match status" value="2"/>
</dbReference>
<dbReference type="VEuPathDB" id="VectorBase:AEPI007018"/>
<name>A0A182PJA4_9DIPT</name>
<keyword evidence="5" id="KW-1185">Reference proteome</keyword>
<evidence type="ECO:0000313" key="4">
    <source>
        <dbReference type="EnsemblMetazoa" id="AEPI007018-PA"/>
    </source>
</evidence>
<organism evidence="4 5">
    <name type="scientific">Anopheles epiroticus</name>
    <dbReference type="NCBI Taxonomy" id="199890"/>
    <lineage>
        <taxon>Eukaryota</taxon>
        <taxon>Metazoa</taxon>
        <taxon>Ecdysozoa</taxon>
        <taxon>Arthropoda</taxon>
        <taxon>Hexapoda</taxon>
        <taxon>Insecta</taxon>
        <taxon>Pterygota</taxon>
        <taxon>Neoptera</taxon>
        <taxon>Endopterygota</taxon>
        <taxon>Diptera</taxon>
        <taxon>Nematocera</taxon>
        <taxon>Culicoidea</taxon>
        <taxon>Culicidae</taxon>
        <taxon>Anophelinae</taxon>
        <taxon>Anopheles</taxon>
    </lineage>
</organism>
<dbReference type="PANTHER" id="PTHR24198">
    <property type="entry name" value="ANKYRIN REPEAT AND PROTEIN KINASE DOMAIN-CONTAINING PROTEIN"/>
    <property type="match status" value="1"/>
</dbReference>
<dbReference type="EnsemblMetazoa" id="AEPI007018-RA">
    <property type="protein sequence ID" value="AEPI007018-PA"/>
    <property type="gene ID" value="AEPI007018"/>
</dbReference>
<evidence type="ECO:0000256" key="2">
    <source>
        <dbReference type="ARBA" id="ARBA00023043"/>
    </source>
</evidence>
<dbReference type="Gene3D" id="1.25.40.20">
    <property type="entry name" value="Ankyrin repeat-containing domain"/>
    <property type="match status" value="4"/>
</dbReference>
<evidence type="ECO:0000256" key="3">
    <source>
        <dbReference type="PROSITE-ProRule" id="PRU00023"/>
    </source>
</evidence>
<proteinExistence type="predicted"/>
<sequence>MENVSLVESIFEAVCVGDLELLEGCIVQATLATALQFERMYGESPLHLCVKIGGLSHVPLVRCLLASGLFDAACLDEDGKTMLEAAYEGGDGELLEALIRATIEGLDDATACYIMLRHGSPDIYRAFLAIKQYREEEEFCHIANAFIQLNVKNGVLPEGLQMFLLWKLSDYGFRKLSGNWPGTKDPNDWKHHIAIVQDCWRVIAEHHDTRLFADVDDQFLYRLHTLHNHLYFLKHKQFLAYLPLQETIFCVAIFLSIYRNSAQFREYRLMVNKCQVIEFVRMAYRQLTRVKAVLERTELDLLEIVREMEAQDATAKGVIVQELLTKLESSKFPNKEHVVRQFRERATAIGSSSKDSLIKDMMDRVKRIDKVWMEKTNDKLKAFEKTSRAQLIEQIGKRLRHVAHPQNVANRLMGDWRKGKATDEIVAEIIAGEVFELGHLLQQNDRRTSRRLVKCYVRTRQHYSLHKIVYYCEQMAATTSSSGPTEPCTFADIACMKRTVQVLGEAIKNTINSANLPGKAQDAVNSMLTALFPDMNKQLREVFSHSISLKKLLVGDANDRRLCGTFRSYLDTVRIAFQLLYAVAVADIRHSFYGAMRRCNTLEQLRSLAVYVGNNEDLEERQLECYRQVRTYFDEVKATFASLEREPIGQMPQFRHLQSQLEVKRSIVCELGKHFTENEGFSFAELRKACFTSDSLDAVRRLLDWKLTMSWANKFFKKVRSSWHSNHVESLAIEWMDVRLLRHNPSLIAGVLKNGSVSMDCAEAFDYLDHTRTLAEALNAPATVMDDEELLEQLNKRLKPYYNNIFFVDNKWKVLEAFWKERKLPWNKDLCRKLVKHDQAYLQQLYEERCHHLRSILAKSGLQTVDGLTKRIFQLPTRDLVAIEYIQLELCEMLYAVGYFGDSFHYLKHRIPMIQGKNYRNFLAHDALSYNLLTDSSMEKIVINAFILAYTEVRLFGGDKAAAPQLMISFPCVEETNEWVSAQKRLLETFHAGDIERMQTINRTGGEIKLGRFCCSRSPANLGSDLFSLSGLVNPCRVDRSLLEYLKRYFNGFLDKCNDRAFQLAMALKWRDFQAAFDRSIALGHHTIREELFEWPDLMEHVRKTDLFVHLTTVVNRGNILTKLIEYGNERGVRELLPYFDHFRVTDDRGPLGDAMLYCARSIVDLLLPRTAIVSHPAVVLLAIILHWHDIFTAAMDNSDIDAKLYKFLLKTVAQARNYTAGVYLLETPTYTALIPAAFEQGCLAAVRHGEVNLLKHLLARCQPHDRPSLANILHEAALRKRWHCVKVLLAQEHAPVDVFFPGGGDLREESCTLLVLVKYGQHRVLRQVAAPIKPDTVRQFGTPQAPHPLTVAVRNGTASERMVRTLQRLGFDWLDSSGTLHEAIGSKNGSILATILSRVSEVCALQPATCHDHFPLALGVLYRWKMISFVEESKTYDSSLFCAVRNKDKAMVEELLAWGRKARTMPEGTGVLGGIVFRRDTHYICSGKRNTADGHWNTGDSCEEMIVRMETCTLLGEMKWQQFTVNAPPDTPVRFCVLIGENEKLKPLPVELSFTLNEPNSLLECLKDLQLFASINLANYEIIFASFATPDGRQHHFWQIEETCCVYDILPPRSNDPIDLTDTVNYRDMRGETPLHHCFPNDTLEMVQLLVENGANPLLVDKSGMAAMHVALLNSQQHAVGRYLFDECVRRNLRNEQGCTVLELDDGNGHNRLIHTAVMVGRRDIIARLLAHGADVSVVNSFGATAALLAAGACPYQVHRVVQMLLEQDASTIDMIDGNNNTLLHYAARQNSPELLRVVLKYRPNLLPPTDGSLSALGTAILMKHVEIAKSMLAHAVECNVHGLTRIGEEDLVVLSLICNDQELSRALLEYELQHTLAEVDERDLPRLRTVLECKLPGMEELSVARIIQVQDYTQSQSFLEELLGLVLSLTDK</sequence>
<feature type="repeat" description="ANK" evidence="3">
    <location>
        <begin position="1631"/>
        <end position="1663"/>
    </location>
</feature>
<dbReference type="SMART" id="SM00248">
    <property type="entry name" value="ANK"/>
    <property type="match status" value="10"/>
</dbReference>
<keyword evidence="1" id="KW-0677">Repeat</keyword>
<dbReference type="InterPro" id="IPR002110">
    <property type="entry name" value="Ankyrin_rpt"/>
</dbReference>
<dbReference type="SUPFAM" id="SSF48403">
    <property type="entry name" value="Ankyrin repeat"/>
    <property type="match status" value="2"/>
</dbReference>